<dbReference type="RefSeq" id="WP_336497698.1">
    <property type="nucleotide sequence ID" value="NZ_JBAWSY010000006.1"/>
</dbReference>
<gene>
    <name evidence="5" type="ORF">WAX74_10890</name>
</gene>
<keyword evidence="2" id="KW-0547">Nucleotide-binding</keyword>
<organism evidence="5 6">
    <name type="scientific">Psychrobacillus mangrovi</name>
    <dbReference type="NCBI Taxonomy" id="3117745"/>
    <lineage>
        <taxon>Bacteria</taxon>
        <taxon>Bacillati</taxon>
        <taxon>Bacillota</taxon>
        <taxon>Bacilli</taxon>
        <taxon>Bacillales</taxon>
        <taxon>Bacillaceae</taxon>
        <taxon>Psychrobacillus</taxon>
    </lineage>
</organism>
<dbReference type="InterPro" id="IPR003439">
    <property type="entry name" value="ABC_transporter-like_ATP-bd"/>
</dbReference>
<accession>A0ABU8F557</accession>
<reference evidence="5 6" key="1">
    <citation type="submission" date="2024-01" db="EMBL/GenBank/DDBJ databases">
        <title>Seven novel Bacillus-like species.</title>
        <authorList>
            <person name="Liu G."/>
        </authorList>
    </citation>
    <scope>NUCLEOTIDE SEQUENCE [LARGE SCALE GENOMIC DNA]</scope>
    <source>
        <strain evidence="5 6">FJAT-51614</strain>
    </source>
</reference>
<dbReference type="Pfam" id="PF00005">
    <property type="entry name" value="ABC_tran"/>
    <property type="match status" value="1"/>
</dbReference>
<dbReference type="SUPFAM" id="SSF52540">
    <property type="entry name" value="P-loop containing nucleoside triphosphate hydrolases"/>
    <property type="match status" value="1"/>
</dbReference>
<dbReference type="PANTHER" id="PTHR42939">
    <property type="entry name" value="ABC TRANSPORTER ATP-BINDING PROTEIN ALBC-RELATED"/>
    <property type="match status" value="1"/>
</dbReference>
<name>A0ABU8F557_9BACI</name>
<keyword evidence="6" id="KW-1185">Reference proteome</keyword>
<dbReference type="Proteomes" id="UP001364890">
    <property type="component" value="Unassembled WGS sequence"/>
</dbReference>
<comment type="caution">
    <text evidence="5">The sequence shown here is derived from an EMBL/GenBank/DDBJ whole genome shotgun (WGS) entry which is preliminary data.</text>
</comment>
<sequence>MMKVIECQHVKKSYRKIHALEDITFQIEDHKITGLIGRNGAGKTTLLKILAGFVNEDTGDVRVFSNHPFNNLCVSANSILVDNQMSFPDSLTLADILEIAPSFYSKWDAQLAARLFHYFNLNPKQQHSKLSTGTRGTFNMIFGLATRCELTMFDEPTNGMDEAVRTDFYRALLKEYIAHPRTILISSHHLAEIEHLLEDILLIHKGKVVFHKSLEEVKEYAVGIQGPIEKVIEFTSQMEILHTKQMNDQLLYTVVKKDGPMNLEGVSTKPISPSDICMYITSDSKGGIDDVFN</sequence>
<evidence type="ECO:0000256" key="2">
    <source>
        <dbReference type="ARBA" id="ARBA00022741"/>
    </source>
</evidence>
<evidence type="ECO:0000256" key="3">
    <source>
        <dbReference type="ARBA" id="ARBA00022840"/>
    </source>
</evidence>
<protein>
    <submittedName>
        <fullName evidence="5">ABC transporter ATP-binding protein</fullName>
    </submittedName>
</protein>
<keyword evidence="1" id="KW-0813">Transport</keyword>
<evidence type="ECO:0000259" key="4">
    <source>
        <dbReference type="PROSITE" id="PS50893"/>
    </source>
</evidence>
<evidence type="ECO:0000256" key="1">
    <source>
        <dbReference type="ARBA" id="ARBA00022448"/>
    </source>
</evidence>
<feature type="domain" description="ABC transporter" evidence="4">
    <location>
        <begin position="5"/>
        <end position="230"/>
    </location>
</feature>
<dbReference type="InterPro" id="IPR051782">
    <property type="entry name" value="ABC_Transporter_VariousFunc"/>
</dbReference>
<dbReference type="EMBL" id="JBAWSY010000006">
    <property type="protein sequence ID" value="MEI4770143.1"/>
    <property type="molecule type" value="Genomic_DNA"/>
</dbReference>
<dbReference type="CDD" id="cd03230">
    <property type="entry name" value="ABC_DR_subfamily_A"/>
    <property type="match status" value="1"/>
</dbReference>
<dbReference type="SMART" id="SM00382">
    <property type="entry name" value="AAA"/>
    <property type="match status" value="1"/>
</dbReference>
<proteinExistence type="predicted"/>
<dbReference type="InterPro" id="IPR003593">
    <property type="entry name" value="AAA+_ATPase"/>
</dbReference>
<dbReference type="PROSITE" id="PS50893">
    <property type="entry name" value="ABC_TRANSPORTER_2"/>
    <property type="match status" value="1"/>
</dbReference>
<dbReference type="PANTHER" id="PTHR42939:SF1">
    <property type="entry name" value="ABC TRANSPORTER ATP-BINDING PROTEIN ALBC-RELATED"/>
    <property type="match status" value="1"/>
</dbReference>
<evidence type="ECO:0000313" key="6">
    <source>
        <dbReference type="Proteomes" id="UP001364890"/>
    </source>
</evidence>
<dbReference type="InterPro" id="IPR027417">
    <property type="entry name" value="P-loop_NTPase"/>
</dbReference>
<evidence type="ECO:0000313" key="5">
    <source>
        <dbReference type="EMBL" id="MEI4770143.1"/>
    </source>
</evidence>
<dbReference type="GO" id="GO:0005524">
    <property type="term" value="F:ATP binding"/>
    <property type="evidence" value="ECO:0007669"/>
    <property type="project" value="UniProtKB-KW"/>
</dbReference>
<keyword evidence="3 5" id="KW-0067">ATP-binding</keyword>
<dbReference type="Gene3D" id="3.40.50.300">
    <property type="entry name" value="P-loop containing nucleotide triphosphate hydrolases"/>
    <property type="match status" value="1"/>
</dbReference>